<dbReference type="InterPro" id="IPR011050">
    <property type="entry name" value="Pectin_lyase_fold/virulence"/>
</dbReference>
<evidence type="ECO:0000313" key="9">
    <source>
        <dbReference type="Proteomes" id="UP000193920"/>
    </source>
</evidence>
<organism evidence="8 9">
    <name type="scientific">Neocallimastix californiae</name>
    <dbReference type="NCBI Taxonomy" id="1754190"/>
    <lineage>
        <taxon>Eukaryota</taxon>
        <taxon>Fungi</taxon>
        <taxon>Fungi incertae sedis</taxon>
        <taxon>Chytridiomycota</taxon>
        <taxon>Chytridiomycota incertae sedis</taxon>
        <taxon>Neocallimastigomycetes</taxon>
        <taxon>Neocallimastigales</taxon>
        <taxon>Neocallimastigaceae</taxon>
        <taxon>Neocallimastix</taxon>
    </lineage>
</organism>
<evidence type="ECO:0000256" key="3">
    <source>
        <dbReference type="ARBA" id="ARBA00004613"/>
    </source>
</evidence>
<keyword evidence="7" id="KW-0998">Cell outer membrane</keyword>
<dbReference type="STRING" id="1754190.A0A1Y2F4P3"/>
<keyword evidence="9" id="KW-1185">Reference proteome</keyword>
<reference evidence="8 9" key="1">
    <citation type="submission" date="2016-08" db="EMBL/GenBank/DDBJ databases">
        <title>A Parts List for Fungal Cellulosomes Revealed by Comparative Genomics.</title>
        <authorList>
            <consortium name="DOE Joint Genome Institute"/>
            <person name="Haitjema C.H."/>
            <person name="Gilmore S.P."/>
            <person name="Henske J.K."/>
            <person name="Solomon K.V."/>
            <person name="De Groot R."/>
            <person name="Kuo A."/>
            <person name="Mondo S.J."/>
            <person name="Salamov A.A."/>
            <person name="Labutti K."/>
            <person name="Zhao Z."/>
            <person name="Chiniquy J."/>
            <person name="Barry K."/>
            <person name="Brewer H.M."/>
            <person name="Purvine S.O."/>
            <person name="Wright A.T."/>
            <person name="Boxma B."/>
            <person name="Van Alen T."/>
            <person name="Hackstein J.H."/>
            <person name="Baker S.E."/>
            <person name="Grigoriev I.V."/>
            <person name="O'Malley M.A."/>
        </authorList>
    </citation>
    <scope>NUCLEOTIDE SEQUENCE [LARGE SCALE GENOMIC DNA]</scope>
    <source>
        <strain evidence="8 9">G1</strain>
    </source>
</reference>
<protein>
    <recommendedName>
        <fullName evidence="10">Right handed beta helix domain-containing protein</fullName>
    </recommendedName>
</protein>
<accession>A0A1Y2F4P3</accession>
<gene>
    <name evidence="8" type="ORF">LY90DRAFT_84737</name>
</gene>
<dbReference type="NCBIfam" id="TIGR01376">
    <property type="entry name" value="POMP_repeat"/>
    <property type="match status" value="1"/>
</dbReference>
<dbReference type="EMBL" id="MCOG01000018">
    <property type="protein sequence ID" value="ORY77905.1"/>
    <property type="molecule type" value="Genomic_DNA"/>
</dbReference>
<evidence type="ECO:0000256" key="6">
    <source>
        <dbReference type="ARBA" id="ARBA00023136"/>
    </source>
</evidence>
<keyword evidence="5" id="KW-0732">Signal</keyword>
<keyword evidence="4" id="KW-0964">Secreted</keyword>
<keyword evidence="6" id="KW-0472">Membrane</keyword>
<dbReference type="AlphaFoldDB" id="A0A1Y2F4P3"/>
<evidence type="ECO:0000256" key="1">
    <source>
        <dbReference type="ARBA" id="ARBA00004196"/>
    </source>
</evidence>
<dbReference type="GO" id="GO:0005576">
    <property type="term" value="C:extracellular region"/>
    <property type="evidence" value="ECO:0007669"/>
    <property type="project" value="UniProtKB-SubCell"/>
</dbReference>
<evidence type="ECO:0000313" key="8">
    <source>
        <dbReference type="EMBL" id="ORY77905.1"/>
    </source>
</evidence>
<evidence type="ECO:0000256" key="4">
    <source>
        <dbReference type="ARBA" id="ARBA00022525"/>
    </source>
</evidence>
<evidence type="ECO:0000256" key="5">
    <source>
        <dbReference type="ARBA" id="ARBA00022729"/>
    </source>
</evidence>
<name>A0A1Y2F4P3_9FUNG</name>
<evidence type="ECO:0000256" key="7">
    <source>
        <dbReference type="ARBA" id="ARBA00023237"/>
    </source>
</evidence>
<comment type="subcellular location">
    <subcellularLocation>
        <location evidence="1">Cell envelope</location>
    </subcellularLocation>
    <subcellularLocation>
        <location evidence="2">Cell outer membrane</location>
    </subcellularLocation>
    <subcellularLocation>
        <location evidence="3">Secreted</location>
    </subcellularLocation>
</comment>
<dbReference type="OrthoDB" id="10396946at2759"/>
<comment type="caution">
    <text evidence="8">The sequence shown here is derived from an EMBL/GenBank/DDBJ whole genome shotgun (WGS) entry which is preliminary data.</text>
</comment>
<dbReference type="SUPFAM" id="SSF51126">
    <property type="entry name" value="Pectin lyase-like"/>
    <property type="match status" value="1"/>
</dbReference>
<proteinExistence type="predicted"/>
<evidence type="ECO:0008006" key="10">
    <source>
        <dbReference type="Google" id="ProtNLM"/>
    </source>
</evidence>
<dbReference type="Proteomes" id="UP000193920">
    <property type="component" value="Unassembled WGS sequence"/>
</dbReference>
<sequence length="286" mass="32282">MTNTELFIIGSKCEVTIENTIFDNIYGGNGIMISADTTMNLENNTFSNSYFKNGLIMIDNERPEIVISGKYLINNCNFNNIKSEFGSVLHIKSLFESSNTLMEFRNSIFENNTASKYGGVIYSNSEFTNKYIRMYDCTFINNHAQIGHTLYSLNKESEPYISNINELRAIQGSVMTNPTKLILNDNNIKTISLISSDVLPSGISCSIYDDYNNLISFNSDISSIDFDEFMFFGIVSNDTYNVELKGQTQSYCWGDSCTFPSVKIIGNPGSYKIRLIINTFVTLIFL</sequence>
<dbReference type="InterPro" id="IPR003368">
    <property type="entry name" value="POMP_repeat"/>
</dbReference>
<evidence type="ECO:0000256" key="2">
    <source>
        <dbReference type="ARBA" id="ARBA00004442"/>
    </source>
</evidence>